<accession>A0A6H5HJB6</accession>
<dbReference type="EMBL" id="CADCXU010030597">
    <property type="protein sequence ID" value="CAB0016766.1"/>
    <property type="molecule type" value="Genomic_DNA"/>
</dbReference>
<organism evidence="1 2">
    <name type="scientific">Nesidiocoris tenuis</name>
    <dbReference type="NCBI Taxonomy" id="355587"/>
    <lineage>
        <taxon>Eukaryota</taxon>
        <taxon>Metazoa</taxon>
        <taxon>Ecdysozoa</taxon>
        <taxon>Arthropoda</taxon>
        <taxon>Hexapoda</taxon>
        <taxon>Insecta</taxon>
        <taxon>Pterygota</taxon>
        <taxon>Neoptera</taxon>
        <taxon>Paraneoptera</taxon>
        <taxon>Hemiptera</taxon>
        <taxon>Heteroptera</taxon>
        <taxon>Panheteroptera</taxon>
        <taxon>Cimicomorpha</taxon>
        <taxon>Miridae</taxon>
        <taxon>Dicyphina</taxon>
        <taxon>Nesidiocoris</taxon>
    </lineage>
</organism>
<reference evidence="1 2" key="1">
    <citation type="submission" date="2020-02" db="EMBL/GenBank/DDBJ databases">
        <authorList>
            <person name="Ferguson B K."/>
        </authorList>
    </citation>
    <scope>NUCLEOTIDE SEQUENCE [LARGE SCALE GENOMIC DNA]</scope>
</reference>
<evidence type="ECO:0000313" key="1">
    <source>
        <dbReference type="EMBL" id="CAB0016766.1"/>
    </source>
</evidence>
<keyword evidence="2" id="KW-1185">Reference proteome</keyword>
<dbReference type="Proteomes" id="UP000479000">
    <property type="component" value="Unassembled WGS sequence"/>
</dbReference>
<name>A0A6H5HJB6_9HEMI</name>
<sequence>MSFLHAAQDHILNERIRLLQFFPAIADFAKKNNKEPSSGGLHLPSTSSKPYRRNICATSLRNIKDNYLQKGKWFIRAAGK</sequence>
<protein>
    <submittedName>
        <fullName evidence="1">Uncharacterized protein</fullName>
    </submittedName>
</protein>
<proteinExistence type="predicted"/>
<evidence type="ECO:0000313" key="2">
    <source>
        <dbReference type="Proteomes" id="UP000479000"/>
    </source>
</evidence>
<gene>
    <name evidence="1" type="ORF">NTEN_LOCUS20898</name>
</gene>
<dbReference type="AlphaFoldDB" id="A0A6H5HJB6"/>